<dbReference type="InterPro" id="IPR011066">
    <property type="entry name" value="MscS_channel_C_sf"/>
</dbReference>
<dbReference type="AlphaFoldDB" id="A0A2S7IIK6"/>
<dbReference type="InterPro" id="IPR006685">
    <property type="entry name" value="MscS_channel_2nd"/>
</dbReference>
<dbReference type="Gene3D" id="2.30.30.60">
    <property type="match status" value="1"/>
</dbReference>
<dbReference type="Gene3D" id="3.30.70.100">
    <property type="match status" value="1"/>
</dbReference>
<dbReference type="SUPFAM" id="SSF82689">
    <property type="entry name" value="Mechanosensitive channel protein MscS (YggB), C-terminal domain"/>
    <property type="match status" value="1"/>
</dbReference>
<evidence type="ECO:0000313" key="11">
    <source>
        <dbReference type="EMBL" id="PQA56095.1"/>
    </source>
</evidence>
<keyword evidence="5 7" id="KW-1133">Transmembrane helix</keyword>
<dbReference type="InterPro" id="IPR011014">
    <property type="entry name" value="MscS_channel_TM-2"/>
</dbReference>
<evidence type="ECO:0000256" key="6">
    <source>
        <dbReference type="ARBA" id="ARBA00023136"/>
    </source>
</evidence>
<dbReference type="Proteomes" id="UP000239590">
    <property type="component" value="Unassembled WGS sequence"/>
</dbReference>
<keyword evidence="3" id="KW-1003">Cell membrane</keyword>
<evidence type="ECO:0000256" key="5">
    <source>
        <dbReference type="ARBA" id="ARBA00022989"/>
    </source>
</evidence>
<dbReference type="InterPro" id="IPR049278">
    <property type="entry name" value="MS_channel_C"/>
</dbReference>
<dbReference type="InterPro" id="IPR023408">
    <property type="entry name" value="MscS_beta-dom_sf"/>
</dbReference>
<dbReference type="Gene3D" id="1.10.287.1260">
    <property type="match status" value="1"/>
</dbReference>
<comment type="caution">
    <text evidence="11">The sequence shown here is derived from an EMBL/GenBank/DDBJ whole genome shotgun (WGS) entry which is preliminary data.</text>
</comment>
<dbReference type="RefSeq" id="WP_104714649.1">
    <property type="nucleotide sequence ID" value="NZ_PTRA01000003.1"/>
</dbReference>
<dbReference type="SUPFAM" id="SSF82861">
    <property type="entry name" value="Mechanosensitive channel protein MscS (YggB), transmembrane region"/>
    <property type="match status" value="1"/>
</dbReference>
<dbReference type="SUPFAM" id="SSF50182">
    <property type="entry name" value="Sm-like ribonucleoproteins"/>
    <property type="match status" value="1"/>
</dbReference>
<evidence type="ECO:0000256" key="3">
    <source>
        <dbReference type="ARBA" id="ARBA00022475"/>
    </source>
</evidence>
<comment type="similarity">
    <text evidence="2">Belongs to the MscS (TC 1.A.23) family.</text>
</comment>
<dbReference type="Pfam" id="PF21088">
    <property type="entry name" value="MS_channel_1st"/>
    <property type="match status" value="1"/>
</dbReference>
<proteinExistence type="inferred from homology"/>
<dbReference type="OrthoDB" id="9809206at2"/>
<name>A0A2S7IIK6_9BACT</name>
<evidence type="ECO:0000313" key="12">
    <source>
        <dbReference type="Proteomes" id="UP000239590"/>
    </source>
</evidence>
<feature type="transmembrane region" description="Helical" evidence="7">
    <location>
        <begin position="138"/>
        <end position="155"/>
    </location>
</feature>
<keyword evidence="4 7" id="KW-0812">Transmembrane</keyword>
<evidence type="ECO:0000256" key="7">
    <source>
        <dbReference type="SAM" id="Phobius"/>
    </source>
</evidence>
<feature type="domain" description="Mechanosensitive ion channel transmembrane helices 2/3" evidence="10">
    <location>
        <begin position="141"/>
        <end position="181"/>
    </location>
</feature>
<feature type="domain" description="Mechanosensitive ion channel MscS" evidence="8">
    <location>
        <begin position="182"/>
        <end position="248"/>
    </location>
</feature>
<evidence type="ECO:0000256" key="1">
    <source>
        <dbReference type="ARBA" id="ARBA00004651"/>
    </source>
</evidence>
<accession>A0A2S7IIK6</accession>
<dbReference type="PANTHER" id="PTHR30566">
    <property type="entry name" value="YNAI-RELATED MECHANOSENSITIVE ION CHANNEL"/>
    <property type="match status" value="1"/>
</dbReference>
<feature type="transmembrane region" description="Helical" evidence="7">
    <location>
        <begin position="20"/>
        <end position="38"/>
    </location>
</feature>
<evidence type="ECO:0000259" key="10">
    <source>
        <dbReference type="Pfam" id="PF21088"/>
    </source>
</evidence>
<evidence type="ECO:0000259" key="8">
    <source>
        <dbReference type="Pfam" id="PF00924"/>
    </source>
</evidence>
<gene>
    <name evidence="11" type="ORF">C5O19_17195</name>
</gene>
<keyword evidence="6 7" id="KW-0472">Membrane</keyword>
<dbReference type="Pfam" id="PF00924">
    <property type="entry name" value="MS_channel_2nd"/>
    <property type="match status" value="1"/>
</dbReference>
<reference evidence="12" key="1">
    <citation type="submission" date="2018-02" db="EMBL/GenBank/DDBJ databases">
        <title>Genome sequencing of Solimonas sp. HR-BB.</title>
        <authorList>
            <person name="Lee Y."/>
            <person name="Jeon C.O."/>
        </authorList>
    </citation>
    <scope>NUCLEOTIDE SEQUENCE [LARGE SCALE GENOMIC DNA]</scope>
    <source>
        <strain evidence="12">HR-U</strain>
    </source>
</reference>
<dbReference type="EMBL" id="PTRA01000003">
    <property type="protein sequence ID" value="PQA56095.1"/>
    <property type="molecule type" value="Genomic_DNA"/>
</dbReference>
<feature type="domain" description="Mechanosensitive ion channel MscS C-terminal" evidence="9">
    <location>
        <begin position="256"/>
        <end position="340"/>
    </location>
</feature>
<dbReference type="Pfam" id="PF21082">
    <property type="entry name" value="MS_channel_3rd"/>
    <property type="match status" value="1"/>
</dbReference>
<keyword evidence="12" id="KW-1185">Reference proteome</keyword>
<evidence type="ECO:0000259" key="9">
    <source>
        <dbReference type="Pfam" id="PF21082"/>
    </source>
</evidence>
<feature type="transmembrane region" description="Helical" evidence="7">
    <location>
        <begin position="161"/>
        <end position="180"/>
    </location>
</feature>
<sequence>MNFNLDFLQRVYWRNTVQDYLITLGIILLGIVLVRLFKKGVLGKLRQWTSRTKSNLDDYLVDSMDRFGIPALNFAVIYFALDFIRLSRKVDKIVTMITTIIITILIIRILSSTILLVLQANLRKQQQGEEKVKQMGGLMLIINSVIWILGILFLIDNLGYNVSTIIAGLGIGGIAIALAAQNILGDVFNYFVIFFDRPFEVGDFIIIDTKMGVVDYIGLKTTRIKSLSGEMLVFANSDLTGSRIHNYKNMQQRRVLFKIQVNYSTPPEKLTAISAMLKQVVEEQSPVRFDRAHFFNYGAYGLEFEIVYFVLDADYTVYMNVHQRVNIRIYEELKKMDVAFALPTQHLYLANLDTEQESSVRGLK</sequence>
<dbReference type="InterPro" id="IPR010920">
    <property type="entry name" value="LSM_dom_sf"/>
</dbReference>
<dbReference type="InterPro" id="IPR049142">
    <property type="entry name" value="MS_channel_1st"/>
</dbReference>
<feature type="transmembrane region" description="Helical" evidence="7">
    <location>
        <begin position="59"/>
        <end position="81"/>
    </location>
</feature>
<evidence type="ECO:0000256" key="2">
    <source>
        <dbReference type="ARBA" id="ARBA00008017"/>
    </source>
</evidence>
<dbReference type="GO" id="GO:0005886">
    <property type="term" value="C:plasma membrane"/>
    <property type="evidence" value="ECO:0007669"/>
    <property type="project" value="UniProtKB-SubCell"/>
</dbReference>
<evidence type="ECO:0000256" key="4">
    <source>
        <dbReference type="ARBA" id="ARBA00022692"/>
    </source>
</evidence>
<feature type="transmembrane region" description="Helical" evidence="7">
    <location>
        <begin position="93"/>
        <end position="118"/>
    </location>
</feature>
<protein>
    <submittedName>
        <fullName evidence="11">Mechanosensitive ion channel protein MscS</fullName>
    </submittedName>
</protein>
<comment type="subcellular location">
    <subcellularLocation>
        <location evidence="1">Cell membrane</location>
        <topology evidence="1">Multi-pass membrane protein</topology>
    </subcellularLocation>
</comment>
<dbReference type="GO" id="GO:0008381">
    <property type="term" value="F:mechanosensitive monoatomic ion channel activity"/>
    <property type="evidence" value="ECO:0007669"/>
    <property type="project" value="UniProtKB-ARBA"/>
</dbReference>
<dbReference type="PANTHER" id="PTHR30566:SF25">
    <property type="entry name" value="INNER MEMBRANE PROTEIN"/>
    <property type="match status" value="1"/>
</dbReference>
<organism evidence="11 12">
    <name type="scientific">Siphonobacter curvatus</name>
    <dbReference type="NCBI Taxonomy" id="2094562"/>
    <lineage>
        <taxon>Bacteria</taxon>
        <taxon>Pseudomonadati</taxon>
        <taxon>Bacteroidota</taxon>
        <taxon>Cytophagia</taxon>
        <taxon>Cytophagales</taxon>
        <taxon>Cytophagaceae</taxon>
        <taxon>Siphonobacter</taxon>
    </lineage>
</organism>